<keyword evidence="2" id="KW-1185">Reference proteome</keyword>
<dbReference type="WBParaSite" id="PSU_v2.g14735.t1">
    <property type="protein sequence ID" value="PSU_v2.g14735.t1"/>
    <property type="gene ID" value="PSU_v2.g14735"/>
</dbReference>
<keyword evidence="1" id="KW-0812">Transmembrane</keyword>
<dbReference type="AlphaFoldDB" id="A0A914Y661"/>
<protein>
    <submittedName>
        <fullName evidence="3">Uncharacterized protein</fullName>
    </submittedName>
</protein>
<evidence type="ECO:0000313" key="2">
    <source>
        <dbReference type="Proteomes" id="UP000887577"/>
    </source>
</evidence>
<evidence type="ECO:0000256" key="1">
    <source>
        <dbReference type="SAM" id="Phobius"/>
    </source>
</evidence>
<evidence type="ECO:0000313" key="3">
    <source>
        <dbReference type="WBParaSite" id="PSU_v2.g14735.t1"/>
    </source>
</evidence>
<feature type="transmembrane region" description="Helical" evidence="1">
    <location>
        <begin position="112"/>
        <end position="132"/>
    </location>
</feature>
<reference evidence="3" key="1">
    <citation type="submission" date="2022-11" db="UniProtKB">
        <authorList>
            <consortium name="WormBaseParasite"/>
        </authorList>
    </citation>
    <scope>IDENTIFICATION</scope>
</reference>
<sequence>MNYPFMLLYGEAYVLDYPRALGAIMACGAYVKKLSEIEEHGEMPHFHQNSARFRNQINQTVLYMSKILDAQAAKQWNGENEYTWEGFLEYVTDSSKKLENYNFVENYHFVEISHPIILAASVGILGIILYRYMF</sequence>
<keyword evidence="1" id="KW-1133">Transmembrane helix</keyword>
<keyword evidence="1" id="KW-0472">Membrane</keyword>
<proteinExistence type="predicted"/>
<organism evidence="2 3">
    <name type="scientific">Panagrolaimus superbus</name>
    <dbReference type="NCBI Taxonomy" id="310955"/>
    <lineage>
        <taxon>Eukaryota</taxon>
        <taxon>Metazoa</taxon>
        <taxon>Ecdysozoa</taxon>
        <taxon>Nematoda</taxon>
        <taxon>Chromadorea</taxon>
        <taxon>Rhabditida</taxon>
        <taxon>Tylenchina</taxon>
        <taxon>Panagrolaimomorpha</taxon>
        <taxon>Panagrolaimoidea</taxon>
        <taxon>Panagrolaimidae</taxon>
        <taxon>Panagrolaimus</taxon>
    </lineage>
</organism>
<name>A0A914Y661_9BILA</name>
<accession>A0A914Y661</accession>
<dbReference type="Proteomes" id="UP000887577">
    <property type="component" value="Unplaced"/>
</dbReference>